<protein>
    <recommendedName>
        <fullName evidence="3">Acetate CoA-transferase YdiF</fullName>
        <ecNumber evidence="3">2.8.3.8</ecNumber>
    </recommendedName>
</protein>
<dbReference type="PANTHER" id="PTHR43293">
    <property type="entry name" value="ACETATE COA-TRANSFERASE YDIF"/>
    <property type="match status" value="1"/>
</dbReference>
<keyword evidence="5" id="KW-0614">Plasmid</keyword>
<dbReference type="Gene3D" id="3.40.1080.10">
    <property type="entry name" value="Glutaconate Coenzyme A-transferase"/>
    <property type="match status" value="2"/>
</dbReference>
<geneLocation type="plasmid" evidence="5 6">
    <name>unnamed2</name>
</geneLocation>
<sequence length="525" mass="56457">MRDKICSATKAVAMIRPDATVVISGFVGVGTPEAVLAALQRRFLETGEPSDLTLVFSAAPGDRKDKGLNRLAHDGLVKCIIGGHFKLVPELTQLALSGKCEAYNLPLGVMSHLYREIAGGKPWLLTKVGLGTFVDPRNGGGKMNSRTTEDLVELREFEGEEWLLYKTFPIDVAILRGTTADPSGNVTMEKEAATLDNLLLAMAVKASGGIVIVQVEGIAPAGSLHSRDIEIPGHLVDYVVVAQPEDHMQTYGTHYNGAFSGEFRAPPDRAPSMKLDERKIIARRAAYELRMGSVVNLGIGIPEVIATVAAEENIIGSVTLTTEAGSIGGIPQGGLDFGAAINPEAILDQNQMFDLIDGGGLDVAFLGFGQVDAQGNVNASKFGGDFAGAGGFINISQNTPRLVFCSTFTAGGLVTEVKDGKLTILQEGRHMKFVEEVEQITFSGKYAREGTQTVLFVTERCVFWLSPEGWELIEVAPGIDIERDILAHMKFRPIIRKPREMAAAIFNEGPMGLSKFHPTPRNPII</sequence>
<dbReference type="EMBL" id="CP030762">
    <property type="protein sequence ID" value="AXA43797.1"/>
    <property type="molecule type" value="Genomic_DNA"/>
</dbReference>
<dbReference type="PIRSF" id="PIRSF000858">
    <property type="entry name" value="SCOT-t"/>
    <property type="match status" value="1"/>
</dbReference>
<dbReference type="InterPro" id="IPR014388">
    <property type="entry name" value="3-oxoacid_CoA-transferase"/>
</dbReference>
<evidence type="ECO:0000313" key="6">
    <source>
        <dbReference type="Proteomes" id="UP000251166"/>
    </source>
</evidence>
<dbReference type="Pfam" id="PF01144">
    <property type="entry name" value="CoA_trans"/>
    <property type="match status" value="1"/>
</dbReference>
<dbReference type="PANTHER" id="PTHR43293:SF1">
    <property type="entry name" value="ACETATE COA-TRANSFERASE YDIF"/>
    <property type="match status" value="1"/>
</dbReference>
<evidence type="ECO:0000256" key="1">
    <source>
        <dbReference type="ARBA" id="ARBA00007154"/>
    </source>
</evidence>
<comment type="function">
    <text evidence="3">CoA transferase having broad substrate specificity for short-chain acyl-CoA thioesters with the activity decreasing when the length of the carboxylic acid chain exceeds four carbons.</text>
</comment>
<gene>
    <name evidence="5" type="primary">carA</name>
    <name evidence="5" type="ORF">DLJ82_7552</name>
</gene>
<feature type="active site" description="5-glutamyl coenzyme A thioester intermediate" evidence="4">
    <location>
        <position position="323"/>
    </location>
</feature>
<dbReference type="AlphaFoldDB" id="A0A2Z4YQV7"/>
<dbReference type="EC" id="2.8.3.8" evidence="3"/>
<dbReference type="RefSeq" id="WP_063474193.1">
    <property type="nucleotide sequence ID" value="NZ_CP030762.1"/>
</dbReference>
<evidence type="ECO:0000313" key="5">
    <source>
        <dbReference type="EMBL" id="AXA43797.1"/>
    </source>
</evidence>
<evidence type="ECO:0000256" key="3">
    <source>
        <dbReference type="PIRNR" id="PIRNR000858"/>
    </source>
</evidence>
<organism evidence="5 6">
    <name type="scientific">Rhizobium leguminosarum</name>
    <dbReference type="NCBI Taxonomy" id="384"/>
    <lineage>
        <taxon>Bacteria</taxon>
        <taxon>Pseudomonadati</taxon>
        <taxon>Pseudomonadota</taxon>
        <taxon>Alphaproteobacteria</taxon>
        <taxon>Hyphomicrobiales</taxon>
        <taxon>Rhizobiaceae</taxon>
        <taxon>Rhizobium/Agrobacterium group</taxon>
        <taxon>Rhizobium</taxon>
    </lineage>
</organism>
<dbReference type="InterPro" id="IPR004165">
    <property type="entry name" value="CoA_trans_fam_I"/>
</dbReference>
<dbReference type="GO" id="GO:0046952">
    <property type="term" value="P:ketone body catabolic process"/>
    <property type="evidence" value="ECO:0007669"/>
    <property type="project" value="InterPro"/>
</dbReference>
<reference evidence="5 6" key="1">
    <citation type="submission" date="2018-07" db="EMBL/GenBank/DDBJ databases">
        <title>Rhizobium leguminosarum strain:ATCC 14479 Genome sequencing and assembly.</title>
        <authorList>
            <person name="Chakraborty R."/>
        </authorList>
    </citation>
    <scope>NUCLEOTIDE SEQUENCE [LARGE SCALE GENOMIC DNA]</scope>
    <source>
        <strain evidence="5 6">ATCC 14479</strain>
        <plasmid evidence="6">Plasmid unnamed2</plasmid>
    </source>
</reference>
<dbReference type="InterPro" id="IPR037171">
    <property type="entry name" value="NagB/RpiA_transferase-like"/>
</dbReference>
<evidence type="ECO:0000256" key="2">
    <source>
        <dbReference type="ARBA" id="ARBA00022679"/>
    </source>
</evidence>
<accession>A0A2Z4YQV7</accession>
<comment type="catalytic activity">
    <reaction evidence="3">
        <text>an acyl-CoA + acetate = a carboxylate + acetyl-CoA</text>
        <dbReference type="Rhea" id="RHEA:13381"/>
        <dbReference type="ChEBI" id="CHEBI:29067"/>
        <dbReference type="ChEBI" id="CHEBI:30089"/>
        <dbReference type="ChEBI" id="CHEBI:57288"/>
        <dbReference type="ChEBI" id="CHEBI:58342"/>
        <dbReference type="EC" id="2.8.3.8"/>
    </reaction>
</comment>
<dbReference type="SUPFAM" id="SSF100950">
    <property type="entry name" value="NagB/RpiA/CoA transferase-like"/>
    <property type="match status" value="2"/>
</dbReference>
<name>A0A2Z4YQV7_RHILE</name>
<dbReference type="SMART" id="SM00882">
    <property type="entry name" value="CoA_trans"/>
    <property type="match status" value="2"/>
</dbReference>
<comment type="similarity">
    <text evidence="1 3">Belongs to the 3-oxoacid CoA-transferase family.</text>
</comment>
<dbReference type="Proteomes" id="UP000251166">
    <property type="component" value="Plasmid unnamed2"/>
</dbReference>
<proteinExistence type="inferred from homology"/>
<dbReference type="GO" id="GO:0008775">
    <property type="term" value="F:acetate CoA-transferase activity"/>
    <property type="evidence" value="ECO:0007669"/>
    <property type="project" value="UniProtKB-EC"/>
</dbReference>
<evidence type="ECO:0000256" key="4">
    <source>
        <dbReference type="PIRSR" id="PIRSR000858-1"/>
    </source>
</evidence>
<keyword evidence="2 3" id="KW-0808">Transferase</keyword>